<evidence type="ECO:0000313" key="2">
    <source>
        <dbReference type="Proteomes" id="UP000284842"/>
    </source>
</evidence>
<keyword evidence="2" id="KW-1185">Reference proteome</keyword>
<sequence length="281" mass="31999">MSATASPFPFNDLPLELQREIFVAAADLHPGSALRLVLVARKVYSWIQPLIYETVVLGTTDTALFLRTMDTLPIDFLALHVRNLCLSVSVGARDALKILRTCTAVEDLAFWINGLDTRHLGLLVSAINNLALQRLSIEVMHFRRLLHDIPTGSARWIDNLTHLDLIFWTHENSPLIPHLDRLPLLTHLSLRLLHSHVDEEAIHVVLRACRHLRIMVLFDASEMLEETVWHADPRVVYLAYPLTPVREWEEQVKRSLNNTWALAEELVRRHAIEQAASAPAQ</sequence>
<evidence type="ECO:0000313" key="1">
    <source>
        <dbReference type="EMBL" id="PPQ72983.1"/>
    </source>
</evidence>
<evidence type="ECO:0008006" key="3">
    <source>
        <dbReference type="Google" id="ProtNLM"/>
    </source>
</evidence>
<dbReference type="SUPFAM" id="SSF52047">
    <property type="entry name" value="RNI-like"/>
    <property type="match status" value="1"/>
</dbReference>
<gene>
    <name evidence="1" type="ORF">CVT24_000296</name>
</gene>
<dbReference type="OrthoDB" id="3145912at2759"/>
<comment type="caution">
    <text evidence="1">The sequence shown here is derived from an EMBL/GenBank/DDBJ whole genome shotgun (WGS) entry which is preliminary data.</text>
</comment>
<accession>A0A409W3B4</accession>
<dbReference type="AlphaFoldDB" id="A0A409W3B4"/>
<dbReference type="Proteomes" id="UP000284842">
    <property type="component" value="Unassembled WGS sequence"/>
</dbReference>
<reference evidence="1 2" key="1">
    <citation type="journal article" date="2018" name="Evol. Lett.">
        <title>Horizontal gene cluster transfer increased hallucinogenic mushroom diversity.</title>
        <authorList>
            <person name="Reynolds H.T."/>
            <person name="Vijayakumar V."/>
            <person name="Gluck-Thaler E."/>
            <person name="Korotkin H.B."/>
            <person name="Matheny P.B."/>
            <person name="Slot J.C."/>
        </authorList>
    </citation>
    <scope>NUCLEOTIDE SEQUENCE [LARGE SCALE GENOMIC DNA]</scope>
    <source>
        <strain evidence="1 2">2629</strain>
    </source>
</reference>
<dbReference type="Gene3D" id="3.80.10.10">
    <property type="entry name" value="Ribonuclease Inhibitor"/>
    <property type="match status" value="1"/>
</dbReference>
<proteinExistence type="predicted"/>
<name>A0A409W3B4_9AGAR</name>
<organism evidence="1 2">
    <name type="scientific">Panaeolus cyanescens</name>
    <dbReference type="NCBI Taxonomy" id="181874"/>
    <lineage>
        <taxon>Eukaryota</taxon>
        <taxon>Fungi</taxon>
        <taxon>Dikarya</taxon>
        <taxon>Basidiomycota</taxon>
        <taxon>Agaricomycotina</taxon>
        <taxon>Agaricomycetes</taxon>
        <taxon>Agaricomycetidae</taxon>
        <taxon>Agaricales</taxon>
        <taxon>Agaricineae</taxon>
        <taxon>Galeropsidaceae</taxon>
        <taxon>Panaeolus</taxon>
    </lineage>
</organism>
<protein>
    <recommendedName>
        <fullName evidence="3">F-box domain-containing protein</fullName>
    </recommendedName>
</protein>
<dbReference type="EMBL" id="NHTK01005842">
    <property type="protein sequence ID" value="PPQ72983.1"/>
    <property type="molecule type" value="Genomic_DNA"/>
</dbReference>
<dbReference type="InParanoid" id="A0A409W3B4"/>
<dbReference type="InterPro" id="IPR032675">
    <property type="entry name" value="LRR_dom_sf"/>
</dbReference>